<accession>A0A3P2A2V5</accession>
<proteinExistence type="predicted"/>
<dbReference type="PROSITE" id="PS51257">
    <property type="entry name" value="PROKAR_LIPOPROTEIN"/>
    <property type="match status" value="1"/>
</dbReference>
<reference evidence="2 3" key="1">
    <citation type="submission" date="2018-11" db="EMBL/GenBank/DDBJ databases">
        <title>Genomes From Bacteria Associated with the Canine Oral Cavity: a Test Case for Automated Genome-Based Taxonomic Assignment.</title>
        <authorList>
            <person name="Coil D.A."/>
            <person name="Jospin G."/>
            <person name="Darling A.E."/>
            <person name="Wallis C."/>
            <person name="Davis I.J."/>
            <person name="Harris S."/>
            <person name="Eisen J.A."/>
            <person name="Holcombe L.J."/>
            <person name="O'Flynn C."/>
        </authorList>
    </citation>
    <scope>NUCLEOTIDE SEQUENCE [LARGE SCALE GENOMIC DNA]</scope>
    <source>
        <strain evidence="2 3">COT-280</strain>
    </source>
</reference>
<evidence type="ECO:0000313" key="3">
    <source>
        <dbReference type="Proteomes" id="UP000269923"/>
    </source>
</evidence>
<feature type="signal peptide" evidence="1">
    <location>
        <begin position="1"/>
        <end position="22"/>
    </location>
</feature>
<keyword evidence="1" id="KW-0732">Signal</keyword>
<evidence type="ECO:0000256" key="1">
    <source>
        <dbReference type="SAM" id="SignalP"/>
    </source>
</evidence>
<organism evidence="2 3">
    <name type="scientific">Conchiformibius steedae</name>
    <dbReference type="NCBI Taxonomy" id="153493"/>
    <lineage>
        <taxon>Bacteria</taxon>
        <taxon>Pseudomonadati</taxon>
        <taxon>Pseudomonadota</taxon>
        <taxon>Betaproteobacteria</taxon>
        <taxon>Neisseriales</taxon>
        <taxon>Neisseriaceae</taxon>
        <taxon>Conchiformibius</taxon>
    </lineage>
</organism>
<keyword evidence="3" id="KW-1185">Reference proteome</keyword>
<evidence type="ECO:0008006" key="4">
    <source>
        <dbReference type="Google" id="ProtNLM"/>
    </source>
</evidence>
<dbReference type="Proteomes" id="UP000269923">
    <property type="component" value="Unassembled WGS sequence"/>
</dbReference>
<dbReference type="STRING" id="1121352.GCA_000620925_01557"/>
<feature type="chain" id="PRO_5018051155" description="Lipoprotein" evidence="1">
    <location>
        <begin position="23"/>
        <end position="82"/>
    </location>
</feature>
<name>A0A3P2A2V5_9NEIS</name>
<gene>
    <name evidence="2" type="ORF">EII21_07810</name>
</gene>
<dbReference type="EMBL" id="RQYC01000011">
    <property type="protein sequence ID" value="RRD89762.1"/>
    <property type="molecule type" value="Genomic_DNA"/>
</dbReference>
<sequence length="82" mass="8798">MFVKKMAMLAVAGLLAGCGATGGDSSPASQVSGKPSCQSYQQQVAQCRSHNSRYTGLEHDRKVVACLQGRGFHQRKAYYCGK</sequence>
<evidence type="ECO:0000313" key="2">
    <source>
        <dbReference type="EMBL" id="RRD89762.1"/>
    </source>
</evidence>
<dbReference type="RefSeq" id="WP_124795354.1">
    <property type="nucleotide sequence ID" value="NZ_RQYC01000011.1"/>
</dbReference>
<protein>
    <recommendedName>
        <fullName evidence="4">Lipoprotein</fullName>
    </recommendedName>
</protein>
<dbReference type="AlphaFoldDB" id="A0A3P2A2V5"/>
<comment type="caution">
    <text evidence="2">The sequence shown here is derived from an EMBL/GenBank/DDBJ whole genome shotgun (WGS) entry which is preliminary data.</text>
</comment>